<sequence length="273" mass="29614">MTSSSAGTTRSPTGSAPTTYLKEYMESVASLPGELQQNFLRIRDLDCRSQELHQNIAEQCTLRLEEVMARNARCGGEGAVVAERTAAIERDQILCMKLADEKVTLAMKTYDLVDGHIRRLDKDMRKLEEQLKKEREFLFDTATDMKMLAFLGRPTGDGTDGSKGAAVGEGGGAGGLPGEAGGAELGGGAGGGGSATVTRMVNLDLDLPVDPNEPTYCFCNQVSYGEMIACDNPSCKIEWFHFECVGLTCSDNRPKGKWYCPTCATTMKKRKKK</sequence>
<dbReference type="InterPro" id="IPR001965">
    <property type="entry name" value="Znf_PHD"/>
</dbReference>
<keyword evidence="18" id="KW-1185">Reference proteome</keyword>
<dbReference type="CDD" id="cd17015">
    <property type="entry name" value="ING_plant"/>
    <property type="match status" value="1"/>
</dbReference>
<feature type="site" description="Histone H3K4me3 binding" evidence="11">
    <location>
        <position position="216"/>
    </location>
</feature>
<dbReference type="Pfam" id="PF00628">
    <property type="entry name" value="PHD"/>
    <property type="match status" value="1"/>
</dbReference>
<dbReference type="Gramene" id="GBG68502">
    <property type="protein sequence ID" value="GBG68502"/>
    <property type="gene ID" value="CBR_g3046"/>
</dbReference>
<evidence type="ECO:0000313" key="18">
    <source>
        <dbReference type="Proteomes" id="UP000265515"/>
    </source>
</evidence>
<comment type="similarity">
    <text evidence="2 14">Belongs to the ING family.</text>
</comment>
<evidence type="ECO:0000256" key="13">
    <source>
        <dbReference type="PROSITE-ProRule" id="PRU00146"/>
    </source>
</evidence>
<dbReference type="STRING" id="69332.A0A388KEL5"/>
<evidence type="ECO:0000256" key="10">
    <source>
        <dbReference type="ARBA" id="ARBA00023242"/>
    </source>
</evidence>
<evidence type="ECO:0000313" key="17">
    <source>
        <dbReference type="EMBL" id="GBG68502.1"/>
    </source>
</evidence>
<dbReference type="EMBL" id="BFEA01000101">
    <property type="protein sequence ID" value="GBG68502.1"/>
    <property type="molecule type" value="Genomic_DNA"/>
</dbReference>
<evidence type="ECO:0000256" key="11">
    <source>
        <dbReference type="PIRSR" id="PIRSR628651-50"/>
    </source>
</evidence>
<dbReference type="OrthoDB" id="5411773at2759"/>
<evidence type="ECO:0000256" key="5">
    <source>
        <dbReference type="ARBA" id="ARBA00022771"/>
    </source>
</evidence>
<dbReference type="InterPro" id="IPR019787">
    <property type="entry name" value="Znf_PHD-finger"/>
</dbReference>
<feature type="site" description="Histone H3K4me3 binding" evidence="11">
    <location>
        <position position="231"/>
    </location>
</feature>
<dbReference type="Proteomes" id="UP000265515">
    <property type="component" value="Unassembled WGS sequence"/>
</dbReference>
<feature type="binding site" evidence="12">
    <location>
        <position position="235"/>
    </location>
    <ligand>
        <name>Zn(2+)</name>
        <dbReference type="ChEBI" id="CHEBI:29105"/>
        <label>2</label>
    </ligand>
</feature>
<feature type="site" description="Histone H3K4me3 binding" evidence="11">
    <location>
        <position position="227"/>
    </location>
</feature>
<comment type="function">
    <text evidence="14">Component of an histone acetyltransferase complex.</text>
</comment>
<keyword evidence="7 14" id="KW-0156">Chromatin regulator</keyword>
<evidence type="ECO:0000259" key="16">
    <source>
        <dbReference type="PROSITE" id="PS50016"/>
    </source>
</evidence>
<evidence type="ECO:0000256" key="6">
    <source>
        <dbReference type="ARBA" id="ARBA00022833"/>
    </source>
</evidence>
<evidence type="ECO:0000256" key="2">
    <source>
        <dbReference type="ARBA" id="ARBA00010210"/>
    </source>
</evidence>
<dbReference type="SUPFAM" id="SSF57903">
    <property type="entry name" value="FYVE/PHD zinc finger"/>
    <property type="match status" value="1"/>
</dbReference>
<dbReference type="InterPro" id="IPR019786">
    <property type="entry name" value="Zinc_finger_PHD-type_CS"/>
</dbReference>
<dbReference type="InterPro" id="IPR028651">
    <property type="entry name" value="ING_fam"/>
</dbReference>
<evidence type="ECO:0000256" key="12">
    <source>
        <dbReference type="PIRSR" id="PIRSR628651-51"/>
    </source>
</evidence>
<feature type="binding site" evidence="12">
    <location>
        <position position="230"/>
    </location>
    <ligand>
        <name>Zn(2+)</name>
        <dbReference type="ChEBI" id="CHEBI:29105"/>
        <label>2</label>
    </ligand>
</feature>
<dbReference type="Gene3D" id="6.10.140.1740">
    <property type="match status" value="1"/>
</dbReference>
<dbReference type="PROSITE" id="PS01359">
    <property type="entry name" value="ZF_PHD_1"/>
    <property type="match status" value="1"/>
</dbReference>
<reference evidence="17 18" key="1">
    <citation type="journal article" date="2018" name="Cell">
        <title>The Chara Genome: Secondary Complexity and Implications for Plant Terrestrialization.</title>
        <authorList>
            <person name="Nishiyama T."/>
            <person name="Sakayama H."/>
            <person name="Vries J.D."/>
            <person name="Buschmann H."/>
            <person name="Saint-Marcoux D."/>
            <person name="Ullrich K.K."/>
            <person name="Haas F.B."/>
            <person name="Vanderstraeten L."/>
            <person name="Becker D."/>
            <person name="Lang D."/>
            <person name="Vosolsobe S."/>
            <person name="Rombauts S."/>
            <person name="Wilhelmsson P.K.I."/>
            <person name="Janitza P."/>
            <person name="Kern R."/>
            <person name="Heyl A."/>
            <person name="Rumpler F."/>
            <person name="Villalobos L.I.A.C."/>
            <person name="Clay J.M."/>
            <person name="Skokan R."/>
            <person name="Toyoda A."/>
            <person name="Suzuki Y."/>
            <person name="Kagoshima H."/>
            <person name="Schijlen E."/>
            <person name="Tajeshwar N."/>
            <person name="Catarino B."/>
            <person name="Hetherington A.J."/>
            <person name="Saltykova A."/>
            <person name="Bonnot C."/>
            <person name="Breuninger H."/>
            <person name="Symeonidi A."/>
            <person name="Radhakrishnan G.V."/>
            <person name="Van Nieuwerburgh F."/>
            <person name="Deforce D."/>
            <person name="Chang C."/>
            <person name="Karol K.G."/>
            <person name="Hedrich R."/>
            <person name="Ulvskov P."/>
            <person name="Glockner G."/>
            <person name="Delwiche C.F."/>
            <person name="Petrasek J."/>
            <person name="Van de Peer Y."/>
            <person name="Friml J."/>
            <person name="Beilby M."/>
            <person name="Dolan L."/>
            <person name="Kohara Y."/>
            <person name="Sugano S."/>
            <person name="Fujiyama A."/>
            <person name="Delaux P.-M."/>
            <person name="Quint M."/>
            <person name="TheiBen G."/>
            <person name="Hagemann M."/>
            <person name="Harholt J."/>
            <person name="Dunand C."/>
            <person name="Zachgo S."/>
            <person name="Langdale J."/>
            <person name="Maumus F."/>
            <person name="Straeten D.V.D."/>
            <person name="Gould S.B."/>
            <person name="Rensing S.A."/>
        </authorList>
    </citation>
    <scope>NUCLEOTIDE SEQUENCE [LARGE SCALE GENOMIC DNA]</scope>
    <source>
        <strain evidence="17 18">S276</strain>
    </source>
</reference>
<feature type="compositionally biased region" description="Gly residues" evidence="15">
    <location>
        <begin position="167"/>
        <end position="180"/>
    </location>
</feature>
<organism evidence="17 18">
    <name type="scientific">Chara braunii</name>
    <name type="common">Braun's stonewort</name>
    <dbReference type="NCBI Taxonomy" id="69332"/>
    <lineage>
        <taxon>Eukaryota</taxon>
        <taxon>Viridiplantae</taxon>
        <taxon>Streptophyta</taxon>
        <taxon>Charophyceae</taxon>
        <taxon>Charales</taxon>
        <taxon>Characeae</taxon>
        <taxon>Chara</taxon>
    </lineage>
</organism>
<evidence type="ECO:0000256" key="3">
    <source>
        <dbReference type="ARBA" id="ARBA00022604"/>
    </source>
</evidence>
<evidence type="ECO:0000256" key="1">
    <source>
        <dbReference type="ARBA" id="ARBA00004123"/>
    </source>
</evidence>
<evidence type="ECO:0000256" key="8">
    <source>
        <dbReference type="ARBA" id="ARBA00023015"/>
    </source>
</evidence>
<keyword evidence="4 12" id="KW-0479">Metal-binding</keyword>
<comment type="subunit">
    <text evidence="14">Component of an histone acetyltransferase complex. Interacts with H3K4me3 and to a lesser extent with H3K4me2.</text>
</comment>
<feature type="region of interest" description="Disordered" evidence="15">
    <location>
        <begin position="155"/>
        <end position="180"/>
    </location>
</feature>
<dbReference type="PANTHER" id="PTHR10333:SF103">
    <property type="entry name" value="INHIBITOR OF GROWTH PROTEIN 3"/>
    <property type="match status" value="1"/>
</dbReference>
<accession>A0A388KEL5</accession>
<feature type="binding site" evidence="12">
    <location>
        <position position="244"/>
    </location>
    <ligand>
        <name>Zn(2+)</name>
        <dbReference type="ChEBI" id="CHEBI:29105"/>
        <label>1</label>
    </ligand>
</feature>
<feature type="binding site" evidence="12">
    <location>
        <position position="219"/>
    </location>
    <ligand>
        <name>Zn(2+)</name>
        <dbReference type="ChEBI" id="CHEBI:29105"/>
        <label>1</label>
    </ligand>
</feature>
<dbReference type="GO" id="GO:0008270">
    <property type="term" value="F:zinc ion binding"/>
    <property type="evidence" value="ECO:0007669"/>
    <property type="project" value="UniProtKB-KW"/>
</dbReference>
<keyword evidence="6 12" id="KW-0862">Zinc</keyword>
<gene>
    <name evidence="17" type="ORF">CBR_g3046</name>
</gene>
<dbReference type="Pfam" id="PF12998">
    <property type="entry name" value="ING"/>
    <property type="match status" value="1"/>
</dbReference>
<name>A0A388KEL5_CHABU</name>
<dbReference type="InterPro" id="IPR013083">
    <property type="entry name" value="Znf_RING/FYVE/PHD"/>
</dbReference>
<feature type="binding site" evidence="12">
    <location>
        <position position="241"/>
    </location>
    <ligand>
        <name>Zn(2+)</name>
        <dbReference type="ChEBI" id="CHEBI:29105"/>
        <label>1</label>
    </ligand>
</feature>
<keyword evidence="8" id="KW-0805">Transcription regulation</keyword>
<dbReference type="SMART" id="SM01408">
    <property type="entry name" value="ING"/>
    <property type="match status" value="1"/>
</dbReference>
<keyword evidence="10 14" id="KW-0539">Nucleus</keyword>
<keyword evidence="3" id="KW-0341">Growth regulation</keyword>
<evidence type="ECO:0000256" key="7">
    <source>
        <dbReference type="ARBA" id="ARBA00022853"/>
    </source>
</evidence>
<feature type="binding site" evidence="12">
    <location>
        <position position="263"/>
    </location>
    <ligand>
        <name>Zn(2+)</name>
        <dbReference type="ChEBI" id="CHEBI:29105"/>
        <label>2</label>
    </ligand>
</feature>
<dbReference type="PANTHER" id="PTHR10333">
    <property type="entry name" value="INHIBITOR OF GROWTH PROTEIN"/>
    <property type="match status" value="1"/>
</dbReference>
<evidence type="ECO:0000256" key="15">
    <source>
        <dbReference type="SAM" id="MobiDB-lite"/>
    </source>
</evidence>
<feature type="binding site" evidence="12">
    <location>
        <position position="260"/>
    </location>
    <ligand>
        <name>Zn(2+)</name>
        <dbReference type="ChEBI" id="CHEBI:29105"/>
        <label>2</label>
    </ligand>
</feature>
<dbReference type="InterPro" id="IPR024610">
    <property type="entry name" value="ING_N_histone-binding"/>
</dbReference>
<feature type="domain" description="PHD-type" evidence="16">
    <location>
        <begin position="214"/>
        <end position="266"/>
    </location>
</feature>
<keyword evidence="9" id="KW-0804">Transcription</keyword>
<feature type="binding site" evidence="12">
    <location>
        <position position="217"/>
    </location>
    <ligand>
        <name>Zn(2+)</name>
        <dbReference type="ChEBI" id="CHEBI:29105"/>
        <label>1</label>
    </ligand>
</feature>
<dbReference type="GO" id="GO:0006325">
    <property type="term" value="P:chromatin organization"/>
    <property type="evidence" value="ECO:0007669"/>
    <property type="project" value="UniProtKB-KW"/>
</dbReference>
<dbReference type="GO" id="GO:0005634">
    <property type="term" value="C:nucleus"/>
    <property type="evidence" value="ECO:0007669"/>
    <property type="project" value="UniProtKB-SubCell"/>
</dbReference>
<comment type="subcellular location">
    <subcellularLocation>
        <location evidence="1 14">Nucleus</location>
    </subcellularLocation>
</comment>
<feature type="site" description="Histone H3K4me3 binding" evidence="11">
    <location>
        <position position="239"/>
    </location>
</feature>
<proteinExistence type="inferred from homology"/>
<evidence type="ECO:0000256" key="14">
    <source>
        <dbReference type="RuleBase" id="RU361213"/>
    </source>
</evidence>
<evidence type="ECO:0000256" key="9">
    <source>
        <dbReference type="ARBA" id="ARBA00023163"/>
    </source>
</evidence>
<dbReference type="Gene3D" id="3.30.40.10">
    <property type="entry name" value="Zinc/RING finger domain, C3HC4 (zinc finger)"/>
    <property type="match status" value="1"/>
</dbReference>
<keyword evidence="5 13" id="KW-0863">Zinc-finger</keyword>
<dbReference type="FunFam" id="3.30.40.10:FF:000021">
    <property type="entry name" value="Inhibitor of growth 2b"/>
    <property type="match status" value="1"/>
</dbReference>
<dbReference type="PROSITE" id="PS50016">
    <property type="entry name" value="ZF_PHD_2"/>
    <property type="match status" value="1"/>
</dbReference>
<dbReference type="OMA" id="HIQQLDH"/>
<comment type="domain">
    <text evidence="14">The PHD-type zinc finger mediates the binding to H3K4me3.</text>
</comment>
<protein>
    <recommendedName>
        <fullName evidence="14">PHD finger protein ING</fullName>
    </recommendedName>
</protein>
<dbReference type="InterPro" id="IPR011011">
    <property type="entry name" value="Znf_FYVE_PHD"/>
</dbReference>
<dbReference type="AlphaFoldDB" id="A0A388KEL5"/>
<dbReference type="CDD" id="cd15505">
    <property type="entry name" value="PHD_ING"/>
    <property type="match status" value="1"/>
</dbReference>
<comment type="caution">
    <text evidence="17">The sequence shown here is derived from an EMBL/GenBank/DDBJ whole genome shotgun (WGS) entry which is preliminary data.</text>
</comment>
<dbReference type="SMART" id="SM00249">
    <property type="entry name" value="PHD"/>
    <property type="match status" value="1"/>
</dbReference>
<evidence type="ECO:0000256" key="4">
    <source>
        <dbReference type="ARBA" id="ARBA00022723"/>
    </source>
</evidence>